<reference evidence="2" key="2">
    <citation type="submission" date="2021-04" db="EMBL/GenBank/DDBJ databases">
        <authorList>
            <person name="Gilroy R."/>
        </authorList>
    </citation>
    <scope>NUCLEOTIDE SEQUENCE</scope>
    <source>
        <strain evidence="2">5032</strain>
    </source>
</reference>
<dbReference type="Proteomes" id="UP000823821">
    <property type="component" value="Unassembled WGS sequence"/>
</dbReference>
<proteinExistence type="predicted"/>
<comment type="caution">
    <text evidence="2">The sequence shown here is derived from an EMBL/GenBank/DDBJ whole genome shotgun (WGS) entry which is preliminary data.</text>
</comment>
<dbReference type="Pfam" id="PF22516">
    <property type="entry name" value="PreP_C"/>
    <property type="match status" value="1"/>
</dbReference>
<dbReference type="InterPro" id="IPR007863">
    <property type="entry name" value="Peptidase_M16_C"/>
</dbReference>
<dbReference type="SMART" id="SM01264">
    <property type="entry name" value="M16C_associated"/>
    <property type="match status" value="1"/>
</dbReference>
<dbReference type="AlphaFoldDB" id="A0A9D2KR13"/>
<reference evidence="2" key="1">
    <citation type="journal article" date="2021" name="PeerJ">
        <title>Extensive microbial diversity within the chicken gut microbiome revealed by metagenomics and culture.</title>
        <authorList>
            <person name="Gilroy R."/>
            <person name="Ravi A."/>
            <person name="Getino M."/>
            <person name="Pursley I."/>
            <person name="Horton D.L."/>
            <person name="Alikhan N.F."/>
            <person name="Baker D."/>
            <person name="Gharbi K."/>
            <person name="Hall N."/>
            <person name="Watson M."/>
            <person name="Adriaenssens E.M."/>
            <person name="Foster-Nyarko E."/>
            <person name="Jarju S."/>
            <person name="Secka A."/>
            <person name="Antonio M."/>
            <person name="Oren A."/>
            <person name="Chaudhuri R.R."/>
            <person name="La Ragione R."/>
            <person name="Hildebrand F."/>
            <person name="Pallen M.J."/>
        </authorList>
    </citation>
    <scope>NUCLEOTIDE SEQUENCE</scope>
    <source>
        <strain evidence="2">5032</strain>
    </source>
</reference>
<sequence length="971" mass="106627">MNTHGFELLTERDMREVRGTARLWRHAATGAQLLSISNDDENKCFGVNFRTPPADSTGVAHILEHSVLCGSDKYPVKEPFVELLKGSLQTFLNAFTFPDKTCYPVASANLQDFYNLMDVYMDAVFHPRISEDIFRQEGWHIEAESADGPWAYKGVVYNEMKGAYSSPDSVLAEQSQQAVFPDTLYSLDSGGNPEVIPDLTFAAFREFHARYYHPSNARFFFWGDDPEDERLRRVAEALKGYAARPVDSAVPLQPRRETPRQIEVPYAAAQGEKRALFTVNWLLDERGDIHQALLMEMLEHILEGLPGSPLRRALIASGLGEDTTGCGLETDLRQMYYSTGLKGVDPRKVPEAEMLIFETLARLAEEGIDPAAVEAAVNTVEFAYRENNSGRFPRGLAAMIQALSTWLYDGDPLAALAWEAPLAAIKARLAAGEKVFEEAIRRHFLDNAHRATVILLPDQQLEQARIEAESARLATAQQACDATARQRLVAETAHLQAAQAAPDSPEALASIPRLRVDDMPPFNTPLPCREENLAPGNTFLCHELPTQGIVYAGLLLPLDTVPHELEPLLPLFARCLTEAGTARRDFTELGAYMAAKTGGVGADVSLGTRCDSRGAVRHLGVMGKAVEDKVADLFAIFQEILLEPLRDEAMLLERMGQMLLEDKARLEHGLVAAGHAAVGLRLRAHFTEAGRLAERTAGLSYLQAVRGLLRRLEEEPQALLADMERLRQHVVARPGALLDVTAGAGGLRCAEAEGARLLRSLPEQRRGVPVGVRPLDLPDAEAFLAPAQVNYVGKAANLIDLGYPYRGAMSVVLRSLRMGYLWERVRVRGGAYGAMCTLDRLGGNLVLASYRDPNVDETLRAYDGLAAHLRANPPDAAQLEQAIVGAIGDLDAYLLPDAKGAQALSRYLSRDSEERRQEMREEMLATTARDFLDLADVLEEVAKAGVICVLGGAATRAAAEEHGWVTQEIMS</sequence>
<protein>
    <submittedName>
        <fullName evidence="2">Insulinase family protein</fullName>
    </submittedName>
</protein>
<dbReference type="EMBL" id="DWZD01000039">
    <property type="protein sequence ID" value="HJA79124.1"/>
    <property type="molecule type" value="Genomic_DNA"/>
</dbReference>
<dbReference type="Pfam" id="PF05193">
    <property type="entry name" value="Peptidase_M16_C"/>
    <property type="match status" value="1"/>
</dbReference>
<evidence type="ECO:0000259" key="1">
    <source>
        <dbReference type="SMART" id="SM01264"/>
    </source>
</evidence>
<dbReference type="InterPro" id="IPR055130">
    <property type="entry name" value="PreP_C"/>
</dbReference>
<gene>
    <name evidence="2" type="ORF">H9784_06075</name>
</gene>
<dbReference type="InterPro" id="IPR013578">
    <property type="entry name" value="Peptidase_M16C_assoc"/>
</dbReference>
<dbReference type="Pfam" id="PF08367">
    <property type="entry name" value="M16C_assoc"/>
    <property type="match status" value="1"/>
</dbReference>
<evidence type="ECO:0000313" key="2">
    <source>
        <dbReference type="EMBL" id="HJA79124.1"/>
    </source>
</evidence>
<accession>A0A9D2KR13</accession>
<dbReference type="GO" id="GO:0046872">
    <property type="term" value="F:metal ion binding"/>
    <property type="evidence" value="ECO:0007669"/>
    <property type="project" value="InterPro"/>
</dbReference>
<dbReference type="Gene3D" id="3.30.830.10">
    <property type="entry name" value="Metalloenzyme, LuxS/M16 peptidase-like"/>
    <property type="match status" value="4"/>
</dbReference>
<dbReference type="GO" id="GO:0016485">
    <property type="term" value="P:protein processing"/>
    <property type="evidence" value="ECO:0007669"/>
    <property type="project" value="TreeGrafter"/>
</dbReference>
<organism evidence="2 3">
    <name type="scientific">Candidatus Desulfovibrio intestinavium</name>
    <dbReference type="NCBI Taxonomy" id="2838534"/>
    <lineage>
        <taxon>Bacteria</taxon>
        <taxon>Pseudomonadati</taxon>
        <taxon>Thermodesulfobacteriota</taxon>
        <taxon>Desulfovibrionia</taxon>
        <taxon>Desulfovibrionales</taxon>
        <taxon>Desulfovibrionaceae</taxon>
        <taxon>Desulfovibrio</taxon>
    </lineage>
</organism>
<dbReference type="InterPro" id="IPR011249">
    <property type="entry name" value="Metalloenz_LuxS/M16"/>
</dbReference>
<dbReference type="GO" id="GO:0004222">
    <property type="term" value="F:metalloendopeptidase activity"/>
    <property type="evidence" value="ECO:0007669"/>
    <property type="project" value="TreeGrafter"/>
</dbReference>
<dbReference type="PANTHER" id="PTHR43016:SF13">
    <property type="entry name" value="PRESEQUENCE PROTEASE, MITOCHONDRIAL"/>
    <property type="match status" value="1"/>
</dbReference>
<dbReference type="Pfam" id="PF00675">
    <property type="entry name" value="Peptidase_M16"/>
    <property type="match status" value="1"/>
</dbReference>
<dbReference type="PANTHER" id="PTHR43016">
    <property type="entry name" value="PRESEQUENCE PROTEASE"/>
    <property type="match status" value="1"/>
</dbReference>
<dbReference type="InterPro" id="IPR011765">
    <property type="entry name" value="Pept_M16_N"/>
</dbReference>
<feature type="domain" description="Peptidase M16C associated" evidence="1">
    <location>
        <begin position="455"/>
        <end position="708"/>
    </location>
</feature>
<dbReference type="FunFam" id="3.30.830.10:FF:000034">
    <property type="entry name" value="presequence protease 1, chloroplastic/mitochondrial"/>
    <property type="match status" value="1"/>
</dbReference>
<evidence type="ECO:0000313" key="3">
    <source>
        <dbReference type="Proteomes" id="UP000823821"/>
    </source>
</evidence>
<name>A0A9D2KR13_9BACT</name>
<dbReference type="SUPFAM" id="SSF63411">
    <property type="entry name" value="LuxS/MPP-like metallohydrolase"/>
    <property type="match status" value="4"/>
</dbReference>